<evidence type="ECO:0000313" key="3">
    <source>
        <dbReference type="Proteomes" id="UP000434639"/>
    </source>
</evidence>
<organism evidence="2 3">
    <name type="scientific">Metabacillus mangrovi</name>
    <dbReference type="NCBI Taxonomy" id="1491830"/>
    <lineage>
        <taxon>Bacteria</taxon>
        <taxon>Bacillati</taxon>
        <taxon>Bacillota</taxon>
        <taxon>Bacilli</taxon>
        <taxon>Bacillales</taxon>
        <taxon>Bacillaceae</taxon>
        <taxon>Metabacillus</taxon>
    </lineage>
</organism>
<dbReference type="OrthoDB" id="9796486at2"/>
<dbReference type="InterPro" id="IPR011576">
    <property type="entry name" value="Pyridox_Oxase_N"/>
</dbReference>
<reference evidence="2 3" key="1">
    <citation type="journal article" date="2017" name="Int. J. Syst. Evol. Microbiol.">
        <title>Bacillus mangrovi sp. nov., isolated from a sediment sample from a mangrove forest.</title>
        <authorList>
            <person name="Gupta V."/>
            <person name="Singh P.K."/>
            <person name="Korpole S."/>
            <person name="Tanuku N.R.S."/>
            <person name="Pinnaka A.K."/>
        </authorList>
    </citation>
    <scope>NUCLEOTIDE SEQUENCE [LARGE SCALE GENOMIC DNA]</scope>
    <source>
        <strain evidence="2 3">KCTC 33872</strain>
    </source>
</reference>
<proteinExistence type="predicted"/>
<name>A0A7X2S8C5_9BACI</name>
<dbReference type="SUPFAM" id="SSF50475">
    <property type="entry name" value="FMN-binding split barrel"/>
    <property type="match status" value="1"/>
</dbReference>
<dbReference type="EMBL" id="WMIB01000030">
    <property type="protein sequence ID" value="MTH55494.1"/>
    <property type="molecule type" value="Genomic_DNA"/>
</dbReference>
<dbReference type="Proteomes" id="UP000434639">
    <property type="component" value="Unassembled WGS sequence"/>
</dbReference>
<dbReference type="InterPro" id="IPR024029">
    <property type="entry name" value="Pyridox_Oxase_FMN-dep"/>
</dbReference>
<dbReference type="AlphaFoldDB" id="A0A7X2S8C5"/>
<sequence>MRKWTKAVTSPAELEEIWSQPGETALKKVISHLDSHCKSFLANCPFAVLGTSNSKGVSDVSPRGDQPGFILVLNDKQLIIPERPGNRRLDSIRNLLENPRASLLCVIPGLDETLRIKGKAAVIRDPDLLERMQAQGRLPLAGIAIDVEECFIHCGKAMKRSSLWKKEGWPDLPGMPLPSTMLAAHAGMAADEVKESLEESYRKRLY</sequence>
<dbReference type="PANTHER" id="PTHR42815:SF2">
    <property type="entry name" value="FAD-BINDING, PUTATIVE (AFU_ORTHOLOGUE AFUA_6G07600)-RELATED"/>
    <property type="match status" value="1"/>
</dbReference>
<evidence type="ECO:0000259" key="1">
    <source>
        <dbReference type="Pfam" id="PF01243"/>
    </source>
</evidence>
<protein>
    <submittedName>
        <fullName evidence="2">Pyridoxamine 5'-phosphate oxidase family protein</fullName>
    </submittedName>
</protein>
<gene>
    <name evidence="2" type="ORF">GKZ89_19050</name>
</gene>
<dbReference type="InterPro" id="IPR012349">
    <property type="entry name" value="Split_barrel_FMN-bd"/>
</dbReference>
<feature type="domain" description="Pyridoxamine 5'-phosphate oxidase N-terminal" evidence="1">
    <location>
        <begin position="34"/>
        <end position="154"/>
    </location>
</feature>
<dbReference type="PANTHER" id="PTHR42815">
    <property type="entry name" value="FAD-BINDING, PUTATIVE (AFU_ORTHOLOGUE AFUA_6G07600)-RELATED"/>
    <property type="match status" value="1"/>
</dbReference>
<dbReference type="RefSeq" id="WP_155113990.1">
    <property type="nucleotide sequence ID" value="NZ_WMIB01000030.1"/>
</dbReference>
<keyword evidence="3" id="KW-1185">Reference proteome</keyword>
<accession>A0A7X2S8C5</accession>
<evidence type="ECO:0000313" key="2">
    <source>
        <dbReference type="EMBL" id="MTH55494.1"/>
    </source>
</evidence>
<comment type="caution">
    <text evidence="2">The sequence shown here is derived from an EMBL/GenBank/DDBJ whole genome shotgun (WGS) entry which is preliminary data.</text>
</comment>
<dbReference type="Gene3D" id="2.30.110.10">
    <property type="entry name" value="Electron Transport, Fmn-binding Protein, Chain A"/>
    <property type="match status" value="1"/>
</dbReference>
<dbReference type="Pfam" id="PF01243">
    <property type="entry name" value="PNPOx_N"/>
    <property type="match status" value="1"/>
</dbReference>
<dbReference type="NCBIfam" id="TIGR04025">
    <property type="entry name" value="PPOX_FMN_DR2398"/>
    <property type="match status" value="1"/>
</dbReference>